<dbReference type="Gene3D" id="2.30.29.30">
    <property type="entry name" value="Pleckstrin-homology domain (PH domain)/Phosphotyrosine-binding domain (PTB)"/>
    <property type="match status" value="1"/>
</dbReference>
<keyword evidence="1" id="KW-0175">Coiled coil</keyword>
<dbReference type="PRINTS" id="PR00683">
    <property type="entry name" value="SPECTRINPH"/>
</dbReference>
<dbReference type="EnsemblMetazoa" id="XM_030999271">
    <property type="protein sequence ID" value="XP_030855131"/>
    <property type="gene ID" value="LOC100893159"/>
</dbReference>
<feature type="coiled-coil region" evidence="1">
    <location>
        <begin position="376"/>
        <end position="480"/>
    </location>
</feature>
<dbReference type="PROSITE" id="PS50003">
    <property type="entry name" value="PH_DOMAIN"/>
    <property type="match status" value="1"/>
</dbReference>
<dbReference type="Proteomes" id="UP000007110">
    <property type="component" value="Unassembled WGS sequence"/>
</dbReference>
<proteinExistence type="predicted"/>
<dbReference type="InterPro" id="IPR001849">
    <property type="entry name" value="PH_domain"/>
</dbReference>
<dbReference type="InterPro" id="IPR011993">
    <property type="entry name" value="PH-like_dom_sf"/>
</dbReference>
<feature type="region of interest" description="Disordered" evidence="2">
    <location>
        <begin position="1088"/>
        <end position="1146"/>
    </location>
</feature>
<feature type="compositionally biased region" description="Polar residues" evidence="2">
    <location>
        <begin position="1055"/>
        <end position="1073"/>
    </location>
</feature>
<feature type="compositionally biased region" description="Basic and acidic residues" evidence="2">
    <location>
        <begin position="810"/>
        <end position="821"/>
    </location>
</feature>
<dbReference type="CDD" id="cd10571">
    <property type="entry name" value="PH_beta_spectrin"/>
    <property type="match status" value="1"/>
</dbReference>
<keyword evidence="5" id="KW-1185">Reference proteome</keyword>
<organism evidence="4 5">
    <name type="scientific">Strongylocentrotus purpuratus</name>
    <name type="common">Purple sea urchin</name>
    <dbReference type="NCBI Taxonomy" id="7668"/>
    <lineage>
        <taxon>Eukaryota</taxon>
        <taxon>Metazoa</taxon>
        <taxon>Echinodermata</taxon>
        <taxon>Eleutherozoa</taxon>
        <taxon>Echinozoa</taxon>
        <taxon>Echinoidea</taxon>
        <taxon>Euechinoidea</taxon>
        <taxon>Echinacea</taxon>
        <taxon>Camarodonta</taxon>
        <taxon>Echinidea</taxon>
        <taxon>Strongylocentrotidae</taxon>
        <taxon>Strongylocentrotus</taxon>
    </lineage>
</organism>
<dbReference type="GeneID" id="100893159"/>
<feature type="compositionally biased region" description="Basic and acidic residues" evidence="2">
    <location>
        <begin position="587"/>
        <end position="604"/>
    </location>
</feature>
<feature type="region of interest" description="Disordered" evidence="2">
    <location>
        <begin position="730"/>
        <end position="754"/>
    </location>
</feature>
<dbReference type="GO" id="GO:0005543">
    <property type="term" value="F:phospholipid binding"/>
    <property type="evidence" value="ECO:0007669"/>
    <property type="project" value="InterPro"/>
</dbReference>
<feature type="region of interest" description="Disordered" evidence="2">
    <location>
        <begin position="162"/>
        <end position="211"/>
    </location>
</feature>
<feature type="region of interest" description="Disordered" evidence="2">
    <location>
        <begin position="627"/>
        <end position="681"/>
    </location>
</feature>
<accession>A0A7M7PU73</accession>
<feature type="compositionally biased region" description="Polar residues" evidence="2">
    <location>
        <begin position="627"/>
        <end position="638"/>
    </location>
</feature>
<feature type="region of interest" description="Disordered" evidence="2">
    <location>
        <begin position="1055"/>
        <end position="1074"/>
    </location>
</feature>
<feature type="region of interest" description="Disordered" evidence="2">
    <location>
        <begin position="1"/>
        <end position="91"/>
    </location>
</feature>
<evidence type="ECO:0000313" key="5">
    <source>
        <dbReference type="Proteomes" id="UP000007110"/>
    </source>
</evidence>
<reference evidence="4" key="2">
    <citation type="submission" date="2021-01" db="UniProtKB">
        <authorList>
            <consortium name="EnsemblMetazoa"/>
        </authorList>
    </citation>
    <scope>IDENTIFICATION</scope>
</reference>
<evidence type="ECO:0000256" key="2">
    <source>
        <dbReference type="SAM" id="MobiDB-lite"/>
    </source>
</evidence>
<evidence type="ECO:0000256" key="1">
    <source>
        <dbReference type="SAM" id="Coils"/>
    </source>
</evidence>
<feature type="domain" description="PH" evidence="3">
    <location>
        <begin position="1174"/>
        <end position="1282"/>
    </location>
</feature>
<evidence type="ECO:0000313" key="4">
    <source>
        <dbReference type="EnsemblMetazoa" id="XP_030855131"/>
    </source>
</evidence>
<feature type="region of interest" description="Disordered" evidence="2">
    <location>
        <begin position="1157"/>
        <end position="1176"/>
    </location>
</feature>
<dbReference type="OMA" id="NDRAWHY"/>
<feature type="compositionally biased region" description="Acidic residues" evidence="2">
    <location>
        <begin position="868"/>
        <end position="883"/>
    </location>
</feature>
<dbReference type="RefSeq" id="XP_030855131.1">
    <property type="nucleotide sequence ID" value="XM_030999271.1"/>
</dbReference>
<feature type="compositionally biased region" description="Basic and acidic residues" evidence="2">
    <location>
        <begin position="569"/>
        <end position="578"/>
    </location>
</feature>
<dbReference type="SUPFAM" id="SSF50729">
    <property type="entry name" value="PH domain-like"/>
    <property type="match status" value="1"/>
</dbReference>
<evidence type="ECO:0000259" key="3">
    <source>
        <dbReference type="PROSITE" id="PS50003"/>
    </source>
</evidence>
<dbReference type="InterPro" id="IPR001605">
    <property type="entry name" value="PH_dom-spectrin-type"/>
</dbReference>
<dbReference type="InterPro" id="IPR041681">
    <property type="entry name" value="PH_9"/>
</dbReference>
<feature type="region of interest" description="Disordered" evidence="2">
    <location>
        <begin position="1286"/>
        <end position="1314"/>
    </location>
</feature>
<feature type="compositionally biased region" description="Basic and acidic residues" evidence="2">
    <location>
        <begin position="648"/>
        <end position="667"/>
    </location>
</feature>
<feature type="region of interest" description="Disordered" evidence="2">
    <location>
        <begin position="560"/>
        <end position="606"/>
    </location>
</feature>
<sequence>MNAVSTGCGDNVEDGKGNSDGATPNPNPTGGWFWITDPAAATNKKKMRTSQSTSSLQLFTLKTTKPSNIRQDKGAAAENTRDDVSDDHQDEVVNDEERNVVLRKSVSLIDIEAALDKELVTYEFEVIPVTPMEEEGVERGNLESKLKGFGDEGIQSGIEAHSVSSVGSDDHDDREGPQEQDDALRKSAESGQGEENKNEQNGKKQDGHTRDFRKLHQLEEKLIKSQATTKMLHKANMGYQDEITNLTKTLEEESETRRALHEGLEASRKLCCELYEDLLQERTKCRSTEIAEVERHLSPKVLKFSLSDAAVQTDVERVDYFNLKADQNPPYSFRDKQNVSSGPGPGPGSFLPTQGSMSYPQATEIPRYGFYLSHLLEEYKENQKNLEVQLKNLSAQCREKDEDLKGVKDKLGGHIRLNTLLQSEKVCLEETVEQLREELKSCDHLIQSCDSVLKEKDREIRRLQEAKYELERRVAEFEYREKELQGMVCGFQDDIGDLASERKKLCKCVKKASKHQSPRQQVKVPQPTKKATDERGVELQAKAELLNAIREIAFKFSTSPSKSTYPQLKGDKADREQSLKGQPKKQTTGDDDKEKESCTARSVKEPIPLTRENSLIVKKTSACSISQESVSTYDTLNSELEDESLPSAREEKGESQRHESFQHERSTCTDLNSDGHPPTGKVRELERRKKLEKTVYMYMESKDVKTRNMKKMSIRDLDGQEVKASGVFHRSSHHGDLTVLGGLEDDDEEKEKDEVISSCHNLYSDVMNELSCKNAAAKMTTATTATEGAPAEACTGTDGKDCNSLEDASSNDRDDQLKPTDWRASLDSPPTSLDSSSDDFLDTVTKSGANMQPAAKKTTGSRKVIASMEEEENYEDTSDDDDYDLKFYKNQDHLSSNNSNDSDNVKGSNAQTVEPRKLPDSFATVKGTKQDQVDETTDLELGSENIDDLLSWESPQRVEEMRKGDVSRSHRISPNHCGDDLQEDDLEFCVTDEEYDVGEQDGKCQNRGEETVPLLDYHEEPTFPWNERDFDLYDEYMHQKKVKQVTEGLQIRNNIFQSGRHSRSTGQRQSPNSVRIKKEIANRFMKHSNLDPVDSGRQTRHPIATGRKDMDNGVISSGGKTLKDSSGPFSVRHSPHGRYSSLEDSDDLHLEDIHDLSKTGSEESESSCDSSREASPAEGLILRKQVMENYATRANDRAWHYVYMKQDGPRLMFYKDRMGKELGAHIEEPLVLTNAIISVAKDYFIRKHAFRVQLPNGHQCLFAAKDDREMMYWVCRLDAAGAPPTSRHGDAYSSRNPAAITTIPPPTSGSPTRSERFKNLIKGGISALLK</sequence>
<protein>
    <recommendedName>
        <fullName evidence="3">PH domain-containing protein</fullName>
    </recommendedName>
</protein>
<dbReference type="InParanoid" id="A0A7M7PU73"/>
<feature type="region of interest" description="Disordered" evidence="2">
    <location>
        <begin position="329"/>
        <end position="356"/>
    </location>
</feature>
<feature type="compositionally biased region" description="Low complexity" evidence="2">
    <location>
        <begin position="825"/>
        <end position="835"/>
    </location>
</feature>
<dbReference type="Pfam" id="PF15410">
    <property type="entry name" value="PH_9"/>
    <property type="match status" value="1"/>
</dbReference>
<name>A0A7M7PU73_STRPU</name>
<dbReference type="KEGG" id="spu:100893159"/>
<feature type="compositionally biased region" description="Basic and acidic residues" evidence="2">
    <location>
        <begin position="70"/>
        <end position="91"/>
    </location>
</feature>
<reference evidence="5" key="1">
    <citation type="submission" date="2015-02" db="EMBL/GenBank/DDBJ databases">
        <title>Genome sequencing for Strongylocentrotus purpuratus.</title>
        <authorList>
            <person name="Murali S."/>
            <person name="Liu Y."/>
            <person name="Vee V."/>
            <person name="English A."/>
            <person name="Wang M."/>
            <person name="Skinner E."/>
            <person name="Han Y."/>
            <person name="Muzny D.M."/>
            <person name="Worley K.C."/>
            <person name="Gibbs R.A."/>
        </authorList>
    </citation>
    <scope>NUCLEOTIDE SEQUENCE</scope>
</reference>
<feature type="compositionally biased region" description="Low complexity" evidence="2">
    <location>
        <begin position="784"/>
        <end position="797"/>
    </location>
</feature>
<feature type="region of interest" description="Disordered" evidence="2">
    <location>
        <begin position="516"/>
        <end position="536"/>
    </location>
</feature>
<dbReference type="OrthoDB" id="5865767at2759"/>
<feature type="region of interest" description="Disordered" evidence="2">
    <location>
        <begin position="784"/>
        <end position="920"/>
    </location>
</feature>
<feature type="compositionally biased region" description="Low complexity" evidence="2">
    <location>
        <begin position="49"/>
        <end position="65"/>
    </location>
</feature>
<feature type="compositionally biased region" description="Basic and acidic residues" evidence="2">
    <location>
        <begin position="168"/>
        <end position="211"/>
    </location>
</feature>